<dbReference type="PANTHER" id="PTHR28180:SF5">
    <property type="entry name" value="DNA POLYMERASE ALPHA SUBUNIT B"/>
    <property type="match status" value="1"/>
</dbReference>
<sequence length="194" mass="21887">MAENSDSSNLLELFHGIQERLDTTNGSIKADSWYVLVLSALTASGKPGLAADLYQHLISLPQYTSSDSRKMLMQRLRETLVKSVSVIGVARPLEAVMCIDTVTSEEDKDTSFSREHWKNDEANHERGSSWLKKLYSDNLNPINEIFATQRDFGWISNEIMYGLYLSDHRILDVVETEMVVLSGMIAQNLPRMTA</sequence>
<dbReference type="Proteomes" id="UP000799291">
    <property type="component" value="Unassembled WGS sequence"/>
</dbReference>
<name>A0A6G1IL29_9PLEO</name>
<dbReference type="SUPFAM" id="SSF69118">
    <property type="entry name" value="AhpD-like"/>
    <property type="match status" value="1"/>
</dbReference>
<dbReference type="InterPro" id="IPR029032">
    <property type="entry name" value="AhpD-like"/>
</dbReference>
<dbReference type="Gene3D" id="1.20.1290.10">
    <property type="entry name" value="AhpD-like"/>
    <property type="match status" value="1"/>
</dbReference>
<dbReference type="InterPro" id="IPR052999">
    <property type="entry name" value="PTS1_Protein"/>
</dbReference>
<dbReference type="EMBL" id="MU005611">
    <property type="protein sequence ID" value="KAF2678589.1"/>
    <property type="molecule type" value="Genomic_DNA"/>
</dbReference>
<evidence type="ECO:0000313" key="2">
    <source>
        <dbReference type="Proteomes" id="UP000799291"/>
    </source>
</evidence>
<dbReference type="PANTHER" id="PTHR28180">
    <property type="entry name" value="CONSERVED MITOCHONDRIAL PROTEIN-RELATED"/>
    <property type="match status" value="1"/>
</dbReference>
<dbReference type="AlphaFoldDB" id="A0A6G1IL29"/>
<protein>
    <submittedName>
        <fullName evidence="1">Uncharacterized protein</fullName>
    </submittedName>
</protein>
<reference evidence="1" key="1">
    <citation type="journal article" date="2020" name="Stud. Mycol.">
        <title>101 Dothideomycetes genomes: a test case for predicting lifestyles and emergence of pathogens.</title>
        <authorList>
            <person name="Haridas S."/>
            <person name="Albert R."/>
            <person name="Binder M."/>
            <person name="Bloem J."/>
            <person name="Labutti K."/>
            <person name="Salamov A."/>
            <person name="Andreopoulos B."/>
            <person name="Baker S."/>
            <person name="Barry K."/>
            <person name="Bills G."/>
            <person name="Bluhm B."/>
            <person name="Cannon C."/>
            <person name="Castanera R."/>
            <person name="Culley D."/>
            <person name="Daum C."/>
            <person name="Ezra D."/>
            <person name="Gonzalez J."/>
            <person name="Henrissat B."/>
            <person name="Kuo A."/>
            <person name="Liang C."/>
            <person name="Lipzen A."/>
            <person name="Lutzoni F."/>
            <person name="Magnuson J."/>
            <person name="Mondo S."/>
            <person name="Nolan M."/>
            <person name="Ohm R."/>
            <person name="Pangilinan J."/>
            <person name="Park H.-J."/>
            <person name="Ramirez L."/>
            <person name="Alfaro M."/>
            <person name="Sun H."/>
            <person name="Tritt A."/>
            <person name="Yoshinaga Y."/>
            <person name="Zwiers L.-H."/>
            <person name="Turgeon B."/>
            <person name="Goodwin S."/>
            <person name="Spatafora J."/>
            <person name="Crous P."/>
            <person name="Grigoriev I."/>
        </authorList>
    </citation>
    <scope>NUCLEOTIDE SEQUENCE</scope>
    <source>
        <strain evidence="1">CBS 122367</strain>
    </source>
</reference>
<proteinExistence type="predicted"/>
<evidence type="ECO:0000313" key="1">
    <source>
        <dbReference type="EMBL" id="KAF2678589.1"/>
    </source>
</evidence>
<keyword evidence="2" id="KW-1185">Reference proteome</keyword>
<gene>
    <name evidence="1" type="ORF">K458DRAFT_446360</name>
</gene>
<accession>A0A6G1IL29</accession>
<dbReference type="OrthoDB" id="5537330at2759"/>
<organism evidence="1 2">
    <name type="scientific">Lentithecium fluviatile CBS 122367</name>
    <dbReference type="NCBI Taxonomy" id="1168545"/>
    <lineage>
        <taxon>Eukaryota</taxon>
        <taxon>Fungi</taxon>
        <taxon>Dikarya</taxon>
        <taxon>Ascomycota</taxon>
        <taxon>Pezizomycotina</taxon>
        <taxon>Dothideomycetes</taxon>
        <taxon>Pleosporomycetidae</taxon>
        <taxon>Pleosporales</taxon>
        <taxon>Massarineae</taxon>
        <taxon>Lentitheciaceae</taxon>
        <taxon>Lentithecium</taxon>
    </lineage>
</organism>